<keyword evidence="2" id="KW-1185">Reference proteome</keyword>
<dbReference type="InterPro" id="IPR026983">
    <property type="entry name" value="DHC"/>
</dbReference>
<feature type="non-terminal residue" evidence="1">
    <location>
        <position position="1"/>
    </location>
</feature>
<accession>A0A7K8SWF3</accession>
<feature type="non-terminal residue" evidence="1">
    <location>
        <position position="438"/>
    </location>
</feature>
<evidence type="ECO:0000313" key="2">
    <source>
        <dbReference type="Proteomes" id="UP000538472"/>
    </source>
</evidence>
<dbReference type="GO" id="GO:0007018">
    <property type="term" value="P:microtubule-based movement"/>
    <property type="evidence" value="ECO:0007669"/>
    <property type="project" value="InterPro"/>
</dbReference>
<evidence type="ECO:0000313" key="1">
    <source>
        <dbReference type="EMBL" id="NXF34121.1"/>
    </source>
</evidence>
<dbReference type="PANTHER" id="PTHR22878">
    <property type="entry name" value="DYNEIN HEAVY CHAIN 6, AXONEMAL-LIKE-RELATED"/>
    <property type="match status" value="1"/>
</dbReference>
<dbReference type="GO" id="GO:0030286">
    <property type="term" value="C:dynein complex"/>
    <property type="evidence" value="ECO:0007669"/>
    <property type="project" value="InterPro"/>
</dbReference>
<sequence length="438" mass="50987">PSNKKTWRTLCRPTVLPSSVISDMTPSQNELLKYRRCNEQRKMLHQLLFDRALKAYCMTMEEKYRRDPVPPIPELPSTVRKHFFNILTENYLFMKKCVLRRPVAPIQQQWLTSILSSVPQSLMEGKDRELLVEKLLGEIIKDYEKSMRRFMVRTVLIKPDVKGLEKEEEAPLPSLPLGLDFSKPWHNSFIQAKKKILSNLCILHPTMKILLDIGYAAFSTFHVVDFSSFRLKGPIDCESLKTDVSLSCSKAEEKILNTWHQKVIGLFIQKEALNGVKSDQVDSFYNCVATLMSNQLKELLRRTVEAFVKLFDPEDRNCLPLFKMELTLDENKMEFYPNFQDLEEAVLFVVNRIGQTLQNTQTVHSWLMGDTTTLDTELPNDVTVWATSTLKKCIRDNSEAPKEYFEKYVERYGWLVDGTAQARIERFEAEEHSFDEYT</sequence>
<reference evidence="1 2" key="1">
    <citation type="submission" date="2019-09" db="EMBL/GenBank/DDBJ databases">
        <title>Bird 10,000 Genomes (B10K) Project - Family phase.</title>
        <authorList>
            <person name="Zhang G."/>
        </authorList>
    </citation>
    <scope>NUCLEOTIDE SEQUENCE [LARGE SCALE GENOMIC DNA]</scope>
    <source>
        <strain evidence="1">B10K-CU-031-10</strain>
        <tissue evidence="1">Muscle</tissue>
    </source>
</reference>
<gene>
    <name evidence="1" type="primary">Dnah12</name>
    <name evidence="1" type="ORF">NYCBRA_R05134</name>
</gene>
<comment type="caution">
    <text evidence="1">The sequence shown here is derived from an EMBL/GenBank/DDBJ whole genome shotgun (WGS) entry which is preliminary data.</text>
</comment>
<dbReference type="PANTHER" id="PTHR22878:SF70">
    <property type="entry name" value="DYNEIN HEAVY CHAIN 2, AXONEMAL"/>
    <property type="match status" value="1"/>
</dbReference>
<proteinExistence type="predicted"/>
<dbReference type="AlphaFoldDB" id="A0A7K8SWF3"/>
<dbReference type="GO" id="GO:0045505">
    <property type="term" value="F:dynein intermediate chain binding"/>
    <property type="evidence" value="ECO:0007669"/>
    <property type="project" value="InterPro"/>
</dbReference>
<dbReference type="GO" id="GO:0051959">
    <property type="term" value="F:dynein light intermediate chain binding"/>
    <property type="evidence" value="ECO:0007669"/>
    <property type="project" value="InterPro"/>
</dbReference>
<dbReference type="EMBL" id="VWZB01000238">
    <property type="protein sequence ID" value="NXF34121.1"/>
    <property type="molecule type" value="Genomic_DNA"/>
</dbReference>
<protein>
    <submittedName>
        <fullName evidence="1">DYH12 protein</fullName>
    </submittedName>
</protein>
<dbReference type="Proteomes" id="UP000538472">
    <property type="component" value="Unassembled WGS sequence"/>
</dbReference>
<name>A0A7K8SWF3_9AVES</name>
<organism evidence="1 2">
    <name type="scientific">Nyctibius bracteatus</name>
    <name type="common">Rufous potoo</name>
    <dbReference type="NCBI Taxonomy" id="48426"/>
    <lineage>
        <taxon>Eukaryota</taxon>
        <taxon>Metazoa</taxon>
        <taxon>Chordata</taxon>
        <taxon>Craniata</taxon>
        <taxon>Vertebrata</taxon>
        <taxon>Euteleostomi</taxon>
        <taxon>Archelosauria</taxon>
        <taxon>Archosauria</taxon>
        <taxon>Dinosauria</taxon>
        <taxon>Saurischia</taxon>
        <taxon>Theropoda</taxon>
        <taxon>Coelurosauria</taxon>
        <taxon>Aves</taxon>
        <taxon>Neognathae</taxon>
        <taxon>Neoaves</taxon>
        <taxon>Strisores</taxon>
        <taxon>Caprimulgiformes</taxon>
        <taxon>Nyctibiidae</taxon>
        <taxon>Nyctibius</taxon>
    </lineage>
</organism>